<reference evidence="9 10" key="1">
    <citation type="submission" date="2019-11" db="EMBL/GenBank/DDBJ databases">
        <title>Identification of a novel strain.</title>
        <authorList>
            <person name="Xu Q."/>
            <person name="Wang G."/>
        </authorList>
    </citation>
    <scope>NUCLEOTIDE SEQUENCE [LARGE SCALE GENOMIC DNA]</scope>
    <source>
        <strain evidence="10">xq</strain>
    </source>
</reference>
<dbReference type="Pfam" id="PF03807">
    <property type="entry name" value="F420_oxidored"/>
    <property type="match status" value="1"/>
</dbReference>
<sequence length="273" mass="27729">MTFTSQGPLLLAGAGKMGGAILEGLLARGLDPRTVIVQDPDPAPAVGDLLADNGIDVLPFIDELTQPPGVILIAVKPQIMEAVLPGLAKLAGPHTLVVSIAAGRRLASFEKFMPGAAVVRAMPNTPAAIRRGITVAVANKRVTPVQRAFADDLLSAVGEVLWVDDEALLDPVTAVSGSGPAYVFLLAECLAEAGRAAGLDAKLAAQLARATVAGSGALLEQSDLSAEQLRKNVTSPGGTTAAALEVLGGVDGLQKLMTAAVAAATKRGRDLAK</sequence>
<proteinExistence type="inferred from homology"/>
<evidence type="ECO:0000313" key="9">
    <source>
        <dbReference type="EMBL" id="MTD95684.1"/>
    </source>
</evidence>
<name>A0A6I3KKM9_9HYPH</name>
<dbReference type="EMBL" id="WMBQ01000002">
    <property type="protein sequence ID" value="MTD95684.1"/>
    <property type="molecule type" value="Genomic_DNA"/>
</dbReference>
<organism evidence="9 10">
    <name type="scientific">Hyphomicrobium album</name>
    <dbReference type="NCBI Taxonomy" id="2665159"/>
    <lineage>
        <taxon>Bacteria</taxon>
        <taxon>Pseudomonadati</taxon>
        <taxon>Pseudomonadota</taxon>
        <taxon>Alphaproteobacteria</taxon>
        <taxon>Hyphomicrobiales</taxon>
        <taxon>Hyphomicrobiaceae</taxon>
        <taxon>Hyphomicrobium</taxon>
    </lineage>
</organism>
<dbReference type="InterPro" id="IPR008927">
    <property type="entry name" value="6-PGluconate_DH-like_C_sf"/>
</dbReference>
<dbReference type="Gene3D" id="3.40.50.720">
    <property type="entry name" value="NAD(P)-binding Rossmann-like Domain"/>
    <property type="match status" value="1"/>
</dbReference>
<dbReference type="NCBIfam" id="TIGR00112">
    <property type="entry name" value="proC"/>
    <property type="match status" value="1"/>
</dbReference>
<comment type="subcellular location">
    <subcellularLocation>
        <location evidence="4">Cytoplasm</location>
    </subcellularLocation>
</comment>
<evidence type="ECO:0000256" key="3">
    <source>
        <dbReference type="ARBA" id="ARBA00023002"/>
    </source>
</evidence>
<dbReference type="PANTHER" id="PTHR11645">
    <property type="entry name" value="PYRROLINE-5-CARBOXYLATE REDUCTASE"/>
    <property type="match status" value="1"/>
</dbReference>
<dbReference type="SUPFAM" id="SSF51735">
    <property type="entry name" value="NAD(P)-binding Rossmann-fold domains"/>
    <property type="match status" value="1"/>
</dbReference>
<keyword evidence="4" id="KW-0963">Cytoplasm</keyword>
<dbReference type="GO" id="GO:0055129">
    <property type="term" value="P:L-proline biosynthetic process"/>
    <property type="evidence" value="ECO:0007669"/>
    <property type="project" value="UniProtKB-UniRule"/>
</dbReference>
<dbReference type="AlphaFoldDB" id="A0A6I3KKM9"/>
<protein>
    <recommendedName>
        <fullName evidence="4 5">Pyrroline-5-carboxylate reductase</fullName>
        <shortName evidence="4">P5C reductase</shortName>
        <shortName evidence="4">P5CR</shortName>
        <ecNumber evidence="4 5">1.5.1.2</ecNumber>
    </recommendedName>
    <alternativeName>
        <fullName evidence="4">PCA reductase</fullName>
    </alternativeName>
</protein>
<evidence type="ECO:0000256" key="6">
    <source>
        <dbReference type="PIRSR" id="PIRSR000193-1"/>
    </source>
</evidence>
<comment type="function">
    <text evidence="4">Catalyzes the reduction of 1-pyrroline-5-carboxylate (PCA) to L-proline.</text>
</comment>
<evidence type="ECO:0000259" key="8">
    <source>
        <dbReference type="Pfam" id="PF14748"/>
    </source>
</evidence>
<dbReference type="FunFam" id="1.10.3730.10:FF:000001">
    <property type="entry name" value="Pyrroline-5-carboxylate reductase"/>
    <property type="match status" value="1"/>
</dbReference>
<dbReference type="GO" id="GO:0005737">
    <property type="term" value="C:cytoplasm"/>
    <property type="evidence" value="ECO:0007669"/>
    <property type="project" value="UniProtKB-SubCell"/>
</dbReference>
<keyword evidence="4" id="KW-0641">Proline biosynthesis</keyword>
<dbReference type="Pfam" id="PF14748">
    <property type="entry name" value="P5CR_dimer"/>
    <property type="match status" value="1"/>
</dbReference>
<evidence type="ECO:0000256" key="5">
    <source>
        <dbReference type="NCBIfam" id="TIGR00112"/>
    </source>
</evidence>
<keyword evidence="4" id="KW-0028">Amino-acid biosynthesis</keyword>
<comment type="catalytic activity">
    <reaction evidence="4">
        <text>L-proline + NAD(+) = (S)-1-pyrroline-5-carboxylate + NADH + 2 H(+)</text>
        <dbReference type="Rhea" id="RHEA:14105"/>
        <dbReference type="ChEBI" id="CHEBI:15378"/>
        <dbReference type="ChEBI" id="CHEBI:17388"/>
        <dbReference type="ChEBI" id="CHEBI:57540"/>
        <dbReference type="ChEBI" id="CHEBI:57945"/>
        <dbReference type="ChEBI" id="CHEBI:60039"/>
        <dbReference type="EC" id="1.5.1.2"/>
    </reaction>
</comment>
<feature type="binding site" evidence="6">
    <location>
        <begin position="74"/>
        <end position="77"/>
    </location>
    <ligand>
        <name>NADP(+)</name>
        <dbReference type="ChEBI" id="CHEBI:58349"/>
    </ligand>
</feature>
<keyword evidence="10" id="KW-1185">Reference proteome</keyword>
<dbReference type="Gene3D" id="1.10.3730.10">
    <property type="entry name" value="ProC C-terminal domain-like"/>
    <property type="match status" value="1"/>
</dbReference>
<evidence type="ECO:0000256" key="4">
    <source>
        <dbReference type="HAMAP-Rule" id="MF_01925"/>
    </source>
</evidence>
<evidence type="ECO:0000259" key="7">
    <source>
        <dbReference type="Pfam" id="PF03807"/>
    </source>
</evidence>
<dbReference type="PIRSF" id="PIRSF000193">
    <property type="entry name" value="Pyrrol-5-carb_rd"/>
    <property type="match status" value="1"/>
</dbReference>
<dbReference type="InterPro" id="IPR029036">
    <property type="entry name" value="P5CR_dimer"/>
</dbReference>
<comment type="similarity">
    <text evidence="1 4">Belongs to the pyrroline-5-carboxylate reductase family.</text>
</comment>
<dbReference type="EC" id="1.5.1.2" evidence="4 5"/>
<dbReference type="RefSeq" id="WP_154740201.1">
    <property type="nucleotide sequence ID" value="NZ_WMBQ01000002.1"/>
</dbReference>
<evidence type="ECO:0000256" key="2">
    <source>
        <dbReference type="ARBA" id="ARBA00022857"/>
    </source>
</evidence>
<feature type="domain" description="Pyrroline-5-carboxylate reductase dimerisation" evidence="8">
    <location>
        <begin position="166"/>
        <end position="270"/>
    </location>
</feature>
<keyword evidence="2 4" id="KW-0521">NADP</keyword>
<dbReference type="InterPro" id="IPR036291">
    <property type="entry name" value="NAD(P)-bd_dom_sf"/>
</dbReference>
<keyword evidence="3 4" id="KW-0560">Oxidoreductase</keyword>
<comment type="pathway">
    <text evidence="4">Amino-acid biosynthesis; L-proline biosynthesis; L-proline from L-glutamate 5-semialdehyde: step 1/1.</text>
</comment>
<feature type="domain" description="Pyrroline-5-carboxylate reductase catalytic N-terminal" evidence="7">
    <location>
        <begin position="13"/>
        <end position="103"/>
    </location>
</feature>
<dbReference type="SUPFAM" id="SSF48179">
    <property type="entry name" value="6-phosphogluconate dehydrogenase C-terminal domain-like"/>
    <property type="match status" value="1"/>
</dbReference>
<dbReference type="HAMAP" id="MF_01925">
    <property type="entry name" value="P5C_reductase"/>
    <property type="match status" value="1"/>
</dbReference>
<evidence type="ECO:0000313" key="10">
    <source>
        <dbReference type="Proteomes" id="UP000440694"/>
    </source>
</evidence>
<comment type="caution">
    <text evidence="9">The sequence shown here is derived from an EMBL/GenBank/DDBJ whole genome shotgun (WGS) entry which is preliminary data.</text>
</comment>
<accession>A0A6I3KKM9</accession>
<dbReference type="InterPro" id="IPR000304">
    <property type="entry name" value="Pyrroline-COOH_reductase"/>
</dbReference>
<comment type="catalytic activity">
    <reaction evidence="4">
        <text>L-proline + NADP(+) = (S)-1-pyrroline-5-carboxylate + NADPH + 2 H(+)</text>
        <dbReference type="Rhea" id="RHEA:14109"/>
        <dbReference type="ChEBI" id="CHEBI:15378"/>
        <dbReference type="ChEBI" id="CHEBI:17388"/>
        <dbReference type="ChEBI" id="CHEBI:57783"/>
        <dbReference type="ChEBI" id="CHEBI:58349"/>
        <dbReference type="ChEBI" id="CHEBI:60039"/>
        <dbReference type="EC" id="1.5.1.2"/>
    </reaction>
</comment>
<dbReference type="Proteomes" id="UP000440694">
    <property type="component" value="Unassembled WGS sequence"/>
</dbReference>
<evidence type="ECO:0000256" key="1">
    <source>
        <dbReference type="ARBA" id="ARBA00005525"/>
    </source>
</evidence>
<gene>
    <name evidence="4" type="primary">proC</name>
    <name evidence="9" type="ORF">GIW81_15195</name>
</gene>
<dbReference type="GO" id="GO:0004735">
    <property type="term" value="F:pyrroline-5-carboxylate reductase activity"/>
    <property type="evidence" value="ECO:0007669"/>
    <property type="project" value="UniProtKB-UniRule"/>
</dbReference>
<dbReference type="PANTHER" id="PTHR11645:SF0">
    <property type="entry name" value="PYRROLINE-5-CARBOXYLATE REDUCTASE 3"/>
    <property type="match status" value="1"/>
</dbReference>
<dbReference type="InterPro" id="IPR028939">
    <property type="entry name" value="P5C_Rdtase_cat_N"/>
</dbReference>
<dbReference type="UniPathway" id="UPA00098">
    <property type="reaction ID" value="UER00361"/>
</dbReference>